<dbReference type="PROSITE" id="PS51257">
    <property type="entry name" value="PROKAR_LIPOPROTEIN"/>
    <property type="match status" value="1"/>
</dbReference>
<evidence type="ECO:0000313" key="1">
    <source>
        <dbReference type="EMBL" id="MCY0964430.1"/>
    </source>
</evidence>
<accession>A0A9X3IRN8</accession>
<gene>
    <name evidence="1" type="ORF">OUO13_04460</name>
</gene>
<dbReference type="Proteomes" id="UP001150830">
    <property type="component" value="Unassembled WGS sequence"/>
</dbReference>
<proteinExistence type="predicted"/>
<dbReference type="RefSeq" id="WP_283172646.1">
    <property type="nucleotide sequence ID" value="NZ_JAPNOA010000016.1"/>
</dbReference>
<organism evidence="1 2">
    <name type="scientific">Parathalassolituus penaei</name>
    <dbReference type="NCBI Taxonomy" id="2997323"/>
    <lineage>
        <taxon>Bacteria</taxon>
        <taxon>Pseudomonadati</taxon>
        <taxon>Pseudomonadota</taxon>
        <taxon>Gammaproteobacteria</taxon>
        <taxon>Oceanospirillales</taxon>
        <taxon>Oceanospirillaceae</taxon>
        <taxon>Parathalassolituus</taxon>
    </lineage>
</organism>
<sequence>MYKNLSFVVAAAALMLAGCQQEEAPVVQGKSTQIESAQVESAAADVKKANTLAPTAAGKADSNPVATDYQYGTLTRITADHVSNRVSYIPPQCYTNPVDSNGVVSNPCYACHTESKRPNFLNDIDVQLSYNFPESGVVNNWTNLFKDRTTQVAAISDAEIQRYVREDNYFAANGGIILAAKLANPPAEWDRNGDGQWGGYVPDAWFHFDEQGFDIAPNGDMSGWRVFAYYPFPGTFMPTNGSTDDVMIRLPEMFRQLADGTFDRETYIVNLAIVEAMMKETNIQIEPVDESRWGVDLDKNGSIGMASQITYDWAPKEKRLMSYVGAAKAAFDAGTIKMAARMFPTRTEFLHSVRYVDVNDSGSETRMAPRMKELRYSIKKGWSTYFDWRNLADDEFKERHDFPDRAKTVYGNMEEGVYAKHGWLYQGFIEDDAGQLRPQSYQENVFCLGCHGYIGAHNDTVLSFNRKFDNNSAFRRGWYHWSEKGFAGVADPHKEDGSGEYAFYLQHNPTGNEYRTNDEVHQRFFDADGKARPEAFERLSNDISYLLMPSPERAMALNKAYRVIVQEQSYNEGRDPVIKPLTNVHKEVTRGQETGITEVLNHY</sequence>
<dbReference type="EMBL" id="JAPNOA010000016">
    <property type="protein sequence ID" value="MCY0964430.1"/>
    <property type="molecule type" value="Genomic_DNA"/>
</dbReference>
<evidence type="ECO:0008006" key="3">
    <source>
        <dbReference type="Google" id="ProtNLM"/>
    </source>
</evidence>
<keyword evidence="2" id="KW-1185">Reference proteome</keyword>
<comment type="caution">
    <text evidence="1">The sequence shown here is derived from an EMBL/GenBank/DDBJ whole genome shotgun (WGS) entry which is preliminary data.</text>
</comment>
<reference evidence="1" key="1">
    <citation type="submission" date="2022-11" db="EMBL/GenBank/DDBJ databases">
        <title>Parathalassolutuus dongxingensis gen. nov., sp. nov., a novel member of family Oceanospirillaceae isolated from a coastal shrimp pond in Guangxi, China.</title>
        <authorList>
            <person name="Chen H."/>
        </authorList>
    </citation>
    <scope>NUCLEOTIDE SEQUENCE</scope>
    <source>
        <strain evidence="1">G-43</strain>
    </source>
</reference>
<name>A0A9X3IRN8_9GAMM</name>
<evidence type="ECO:0000313" key="2">
    <source>
        <dbReference type="Proteomes" id="UP001150830"/>
    </source>
</evidence>
<protein>
    <recommendedName>
        <fullName evidence="3">Lipoprotein</fullName>
    </recommendedName>
</protein>
<dbReference type="AlphaFoldDB" id="A0A9X3IRN8"/>